<keyword evidence="3" id="KW-1185">Reference proteome</keyword>
<proteinExistence type="predicted"/>
<dbReference type="CDD" id="cd07043">
    <property type="entry name" value="STAS_anti-anti-sigma_factors"/>
    <property type="match status" value="1"/>
</dbReference>
<dbReference type="InterPro" id="IPR002645">
    <property type="entry name" value="STAS_dom"/>
</dbReference>
<dbReference type="RefSeq" id="WP_132204078.1">
    <property type="nucleotide sequence ID" value="NZ_SMKY01000319.1"/>
</dbReference>
<dbReference type="EMBL" id="SMKY01000319">
    <property type="protein sequence ID" value="TDD66009.1"/>
    <property type="molecule type" value="Genomic_DNA"/>
</dbReference>
<dbReference type="SUPFAM" id="SSF52091">
    <property type="entry name" value="SpoIIaa-like"/>
    <property type="match status" value="1"/>
</dbReference>
<dbReference type="PROSITE" id="PS50801">
    <property type="entry name" value="STAS"/>
    <property type="match status" value="1"/>
</dbReference>
<feature type="domain" description="STAS" evidence="1">
    <location>
        <begin position="6"/>
        <end position="116"/>
    </location>
</feature>
<evidence type="ECO:0000313" key="2">
    <source>
        <dbReference type="EMBL" id="TDD66009.1"/>
    </source>
</evidence>
<evidence type="ECO:0000259" key="1">
    <source>
        <dbReference type="PROSITE" id="PS50801"/>
    </source>
</evidence>
<organism evidence="2 3">
    <name type="scientific">Actinomadura darangshiensis</name>
    <dbReference type="NCBI Taxonomy" id="705336"/>
    <lineage>
        <taxon>Bacteria</taxon>
        <taxon>Bacillati</taxon>
        <taxon>Actinomycetota</taxon>
        <taxon>Actinomycetes</taxon>
        <taxon>Streptosporangiales</taxon>
        <taxon>Thermomonosporaceae</taxon>
        <taxon>Actinomadura</taxon>
    </lineage>
</organism>
<evidence type="ECO:0000313" key="3">
    <source>
        <dbReference type="Proteomes" id="UP000295578"/>
    </source>
</evidence>
<dbReference type="PANTHER" id="PTHR33495:SF2">
    <property type="entry name" value="ANTI-SIGMA FACTOR ANTAGONIST TM_1081-RELATED"/>
    <property type="match status" value="1"/>
</dbReference>
<dbReference type="OrthoDB" id="9793697at2"/>
<protein>
    <submittedName>
        <fullName evidence="2">Anti-sigma factor antagonist</fullName>
    </submittedName>
</protein>
<reference evidence="2 3" key="1">
    <citation type="submission" date="2019-03" db="EMBL/GenBank/DDBJ databases">
        <title>Draft genome sequences of novel Actinobacteria.</title>
        <authorList>
            <person name="Sahin N."/>
            <person name="Ay H."/>
            <person name="Saygin H."/>
        </authorList>
    </citation>
    <scope>NUCLEOTIDE SEQUENCE [LARGE SCALE GENOMIC DNA]</scope>
    <source>
        <strain evidence="2 3">DSM 45941</strain>
    </source>
</reference>
<dbReference type="AlphaFoldDB" id="A0A4R5A5K0"/>
<accession>A0A4R5A5K0</accession>
<dbReference type="Gene3D" id="3.30.750.24">
    <property type="entry name" value="STAS domain"/>
    <property type="match status" value="1"/>
</dbReference>
<comment type="caution">
    <text evidence="2">The sequence shown here is derived from an EMBL/GenBank/DDBJ whole genome shotgun (WGS) entry which is preliminary data.</text>
</comment>
<dbReference type="Proteomes" id="UP000295578">
    <property type="component" value="Unassembled WGS sequence"/>
</dbReference>
<name>A0A4R5A5K0_9ACTN</name>
<dbReference type="GO" id="GO:0043856">
    <property type="term" value="F:anti-sigma factor antagonist activity"/>
    <property type="evidence" value="ECO:0007669"/>
    <property type="project" value="TreeGrafter"/>
</dbReference>
<dbReference type="PANTHER" id="PTHR33495">
    <property type="entry name" value="ANTI-SIGMA FACTOR ANTAGONIST TM_1081-RELATED-RELATED"/>
    <property type="match status" value="1"/>
</dbReference>
<sequence>MRPTPSVLRVYRADDCDIVSFPAEVDLLNDQKIRTQLLWLLNTNPRAVILDLSGTRFCAACGVDAIFRACIRAKALGIRVGLLSPNGGPVSRIIQVTGLNRAIPTTTDRSEALSAVHTTT</sequence>
<dbReference type="InterPro" id="IPR036513">
    <property type="entry name" value="STAS_dom_sf"/>
</dbReference>
<gene>
    <name evidence="2" type="ORF">E1293_39640</name>
</gene>
<dbReference type="Pfam" id="PF01740">
    <property type="entry name" value="STAS"/>
    <property type="match status" value="1"/>
</dbReference>